<dbReference type="GO" id="GO:0003723">
    <property type="term" value="F:RNA binding"/>
    <property type="evidence" value="ECO:0007669"/>
    <property type="project" value="UniProtKB-KW"/>
</dbReference>
<organism evidence="8 9">
    <name type="scientific">Glossina austeni</name>
    <name type="common">Savannah tsetse fly</name>
    <dbReference type="NCBI Taxonomy" id="7395"/>
    <lineage>
        <taxon>Eukaryota</taxon>
        <taxon>Metazoa</taxon>
        <taxon>Ecdysozoa</taxon>
        <taxon>Arthropoda</taxon>
        <taxon>Hexapoda</taxon>
        <taxon>Insecta</taxon>
        <taxon>Pterygota</taxon>
        <taxon>Neoptera</taxon>
        <taxon>Endopterygota</taxon>
        <taxon>Diptera</taxon>
        <taxon>Brachycera</taxon>
        <taxon>Muscomorpha</taxon>
        <taxon>Hippoboscoidea</taxon>
        <taxon>Glossinidae</taxon>
        <taxon>Glossina</taxon>
    </lineage>
</organism>
<dbReference type="Proteomes" id="UP000078200">
    <property type="component" value="Unassembled WGS sequence"/>
</dbReference>
<evidence type="ECO:0000313" key="8">
    <source>
        <dbReference type="EnsemblMetazoa" id="GAUT019572-PA"/>
    </source>
</evidence>
<dbReference type="InterPro" id="IPR035979">
    <property type="entry name" value="RBD_domain_sf"/>
</dbReference>
<dbReference type="InterPro" id="IPR039599">
    <property type="entry name" value="RBM48"/>
</dbReference>
<keyword evidence="4" id="KW-0747">Spliceosome</keyword>
<dbReference type="PANTHER" id="PTHR20957:SF0">
    <property type="entry name" value="RNA-BINDING PROTEIN 48"/>
    <property type="match status" value="1"/>
</dbReference>
<dbReference type="GO" id="GO:0005681">
    <property type="term" value="C:spliceosomal complex"/>
    <property type="evidence" value="ECO:0007669"/>
    <property type="project" value="UniProtKB-KW"/>
</dbReference>
<dbReference type="PANTHER" id="PTHR20957">
    <property type="entry name" value="RNA-BINDING PROTEIN 48"/>
    <property type="match status" value="1"/>
</dbReference>
<dbReference type="AlphaFoldDB" id="A0A1A9UY65"/>
<evidence type="ECO:0000256" key="7">
    <source>
        <dbReference type="ARBA" id="ARBA00035004"/>
    </source>
</evidence>
<evidence type="ECO:0000256" key="2">
    <source>
        <dbReference type="ARBA" id="ARBA00015189"/>
    </source>
</evidence>
<keyword evidence="9" id="KW-1185">Reference proteome</keyword>
<evidence type="ECO:0000313" key="9">
    <source>
        <dbReference type="Proteomes" id="UP000078200"/>
    </source>
</evidence>
<dbReference type="GO" id="GO:0006397">
    <property type="term" value="P:mRNA processing"/>
    <property type="evidence" value="ECO:0007669"/>
    <property type="project" value="UniProtKB-KW"/>
</dbReference>
<dbReference type="InterPro" id="IPR034264">
    <property type="entry name" value="RBM48_RRM"/>
</dbReference>
<keyword evidence="6" id="KW-0508">mRNA splicing</keyword>
<sequence>MNNANVEHHKRLQYCKTRLKYRQGRQLKAVKVYTVASESQYLLIFGVPKINLMQELKNKLRQFGSLESLRNITEQWAQTLSYELEPFTEVYRVKYKKIEEARRCKRYLDAREFYGGILHISYAPEYEALEELKSKLQQRGNEIKYRMKTNQNYIKKNKRIE</sequence>
<dbReference type="GO" id="GO:0008380">
    <property type="term" value="P:RNA splicing"/>
    <property type="evidence" value="ECO:0007669"/>
    <property type="project" value="UniProtKB-KW"/>
</dbReference>
<proteinExistence type="inferred from homology"/>
<dbReference type="InterPro" id="IPR012677">
    <property type="entry name" value="Nucleotide-bd_a/b_plait_sf"/>
</dbReference>
<dbReference type="EnsemblMetazoa" id="GAUT019572-RA">
    <property type="protein sequence ID" value="GAUT019572-PA"/>
    <property type="gene ID" value="GAUT019572"/>
</dbReference>
<keyword evidence="5" id="KW-0694">RNA-binding</keyword>
<dbReference type="GO" id="GO:0005654">
    <property type="term" value="C:nucleoplasm"/>
    <property type="evidence" value="ECO:0007669"/>
    <property type="project" value="TreeGrafter"/>
</dbReference>
<comment type="function">
    <text evidence="7">As a component of the minor spliceosome, involved in the splicing of U12-type introns in pre-mRNAs.</text>
</comment>
<accession>A0A1A9UY65</accession>
<dbReference type="STRING" id="7395.A0A1A9UY65"/>
<dbReference type="VEuPathDB" id="VectorBase:GAUT019572"/>
<name>A0A1A9UY65_GLOAU</name>
<comment type="similarity">
    <text evidence="1">Belongs to the RBM48 family.</text>
</comment>
<evidence type="ECO:0000256" key="5">
    <source>
        <dbReference type="ARBA" id="ARBA00022884"/>
    </source>
</evidence>
<reference evidence="8" key="1">
    <citation type="submission" date="2020-05" db="UniProtKB">
        <authorList>
            <consortium name="EnsemblMetazoa"/>
        </authorList>
    </citation>
    <scope>IDENTIFICATION</scope>
    <source>
        <strain evidence="8">TTRI</strain>
    </source>
</reference>
<evidence type="ECO:0000256" key="1">
    <source>
        <dbReference type="ARBA" id="ARBA00006938"/>
    </source>
</evidence>
<evidence type="ECO:0000256" key="4">
    <source>
        <dbReference type="ARBA" id="ARBA00022728"/>
    </source>
</evidence>
<dbReference type="Gene3D" id="3.30.70.330">
    <property type="match status" value="1"/>
</dbReference>
<keyword evidence="3" id="KW-0507">mRNA processing</keyword>
<dbReference type="CDD" id="cd12442">
    <property type="entry name" value="RRM_RBM48"/>
    <property type="match status" value="1"/>
</dbReference>
<protein>
    <recommendedName>
        <fullName evidence="2">RNA-binding protein 48</fullName>
    </recommendedName>
</protein>
<evidence type="ECO:0000256" key="6">
    <source>
        <dbReference type="ARBA" id="ARBA00023187"/>
    </source>
</evidence>
<dbReference type="SUPFAM" id="SSF54928">
    <property type="entry name" value="RNA-binding domain, RBD"/>
    <property type="match status" value="1"/>
</dbReference>
<evidence type="ECO:0000256" key="3">
    <source>
        <dbReference type="ARBA" id="ARBA00022664"/>
    </source>
</evidence>